<comment type="caution">
    <text evidence="3">The sequence shown here is derived from an EMBL/GenBank/DDBJ whole genome shotgun (WGS) entry which is preliminary data.</text>
</comment>
<dbReference type="STRING" id="101091.A0A1C7NL80"/>
<reference evidence="3 4" key="1">
    <citation type="submission" date="2016-03" db="EMBL/GenBank/DDBJ databases">
        <title>Choanephora cucurbitarum.</title>
        <authorList>
            <person name="Min B."/>
            <person name="Park H."/>
            <person name="Park J.-H."/>
            <person name="Shin H.-D."/>
            <person name="Choi I.-G."/>
        </authorList>
    </citation>
    <scope>NUCLEOTIDE SEQUENCE [LARGE SCALE GENOMIC DNA]</scope>
    <source>
        <strain evidence="3 4">KUS-F28377</strain>
    </source>
</reference>
<proteinExistence type="predicted"/>
<evidence type="ECO:0000259" key="2">
    <source>
        <dbReference type="Pfam" id="PF11223"/>
    </source>
</evidence>
<feature type="region of interest" description="Disordered" evidence="1">
    <location>
        <begin position="284"/>
        <end position="319"/>
    </location>
</feature>
<evidence type="ECO:0000313" key="3">
    <source>
        <dbReference type="EMBL" id="OBZ89758.1"/>
    </source>
</evidence>
<dbReference type="InterPro" id="IPR021386">
    <property type="entry name" value="SPP41_DUF3020"/>
</dbReference>
<evidence type="ECO:0000313" key="4">
    <source>
        <dbReference type="Proteomes" id="UP000093000"/>
    </source>
</evidence>
<sequence>MENTHIKTEESPSVTSNSETATVAATSTDNTVTSSSPTSTFQPFQQLHEAVLAAVNSNSATLPSSFLSAAVAAAQANGNVAIHPHPQQLESLEQVQSLEQGQQAQQSHQHIISADIDYAKKESIRASNRERKKKWRIHNEERNKDNDLRCRVNKRAVKLYGPGDSPTKAKWIQEEFEKRRQKRMDKERRKHIVNNVLSVPGAAANSTTDTDANSRASNDNNNTSSTDNVQIPGIVGTNQIPNYYTPLPQIDTATAAKLLDFPTDLQRQLLEQLNNSMLALTNGMQQAATQPDHTDNTNNNASSHTTNIYEGHTNTNVPDNETQLNAASQFSAADNSAANEALQQVIAQGLSTTNTASVTNSSGHNSPLQYSTTATDMVEHDDNNSSTIVAMDTTVSVNSDASPPSTEEEQGEKTKEAEGEGKEGKKPEYPMDAVLTLMQLNAGWRQ</sequence>
<feature type="compositionally biased region" description="Low complexity" evidence="1">
    <location>
        <begin position="20"/>
        <end position="40"/>
    </location>
</feature>
<protein>
    <recommendedName>
        <fullName evidence="2">DUF3020 domain-containing protein</fullName>
    </recommendedName>
</protein>
<feature type="region of interest" description="Disordered" evidence="1">
    <location>
        <begin position="394"/>
        <end position="432"/>
    </location>
</feature>
<feature type="region of interest" description="Disordered" evidence="1">
    <location>
        <begin position="1"/>
        <end position="40"/>
    </location>
</feature>
<name>A0A1C7NL80_9FUNG</name>
<dbReference type="EMBL" id="LUGH01000079">
    <property type="protein sequence ID" value="OBZ89758.1"/>
    <property type="molecule type" value="Genomic_DNA"/>
</dbReference>
<keyword evidence="4" id="KW-1185">Reference proteome</keyword>
<feature type="compositionally biased region" description="Low complexity" evidence="1">
    <location>
        <begin position="202"/>
        <end position="228"/>
    </location>
</feature>
<feature type="compositionally biased region" description="Basic and acidic residues" evidence="1">
    <location>
        <begin position="1"/>
        <end position="10"/>
    </location>
</feature>
<dbReference type="Proteomes" id="UP000093000">
    <property type="component" value="Unassembled WGS sequence"/>
</dbReference>
<dbReference type="InParanoid" id="A0A1C7NL80"/>
<accession>A0A1C7NL80</accession>
<feature type="region of interest" description="Disordered" evidence="1">
    <location>
        <begin position="193"/>
        <end position="232"/>
    </location>
</feature>
<feature type="compositionally biased region" description="Low complexity" evidence="1">
    <location>
        <begin position="296"/>
        <end position="307"/>
    </location>
</feature>
<gene>
    <name evidence="3" type="ORF">A0J61_02182</name>
</gene>
<dbReference type="Pfam" id="PF11223">
    <property type="entry name" value="DUF3020"/>
    <property type="match status" value="1"/>
</dbReference>
<feature type="compositionally biased region" description="Basic and acidic residues" evidence="1">
    <location>
        <begin position="411"/>
        <end position="429"/>
    </location>
</feature>
<feature type="domain" description="DUF3020" evidence="2">
    <location>
        <begin position="128"/>
        <end position="176"/>
    </location>
</feature>
<organism evidence="3 4">
    <name type="scientific">Choanephora cucurbitarum</name>
    <dbReference type="NCBI Taxonomy" id="101091"/>
    <lineage>
        <taxon>Eukaryota</taxon>
        <taxon>Fungi</taxon>
        <taxon>Fungi incertae sedis</taxon>
        <taxon>Mucoromycota</taxon>
        <taxon>Mucoromycotina</taxon>
        <taxon>Mucoromycetes</taxon>
        <taxon>Mucorales</taxon>
        <taxon>Mucorineae</taxon>
        <taxon>Choanephoraceae</taxon>
        <taxon>Choanephoroideae</taxon>
        <taxon>Choanephora</taxon>
    </lineage>
</organism>
<feature type="compositionally biased region" description="Polar residues" evidence="1">
    <location>
        <begin position="394"/>
        <end position="405"/>
    </location>
</feature>
<dbReference type="AlphaFoldDB" id="A0A1C7NL80"/>
<evidence type="ECO:0000256" key="1">
    <source>
        <dbReference type="SAM" id="MobiDB-lite"/>
    </source>
</evidence>
<dbReference type="OrthoDB" id="5595797at2759"/>